<accession>A0A563VRM4</accession>
<evidence type="ECO:0000313" key="2">
    <source>
        <dbReference type="Proteomes" id="UP000320055"/>
    </source>
</evidence>
<dbReference type="Proteomes" id="UP000320055">
    <property type="component" value="Unassembled WGS sequence"/>
</dbReference>
<sequence>MNNIAFLKLMRYEFKQMQKTSQSLSPDPIKGYFRQPRIAIWSLLYDI</sequence>
<proteinExistence type="predicted"/>
<gene>
    <name evidence="1" type="ORF">H1P_2290007</name>
</gene>
<dbReference type="EMBL" id="CAACVJ010000145">
    <property type="protein sequence ID" value="VEP13927.1"/>
    <property type="molecule type" value="Genomic_DNA"/>
</dbReference>
<reference evidence="1 2" key="1">
    <citation type="submission" date="2019-01" db="EMBL/GenBank/DDBJ databases">
        <authorList>
            <person name="Brito A."/>
        </authorList>
    </citation>
    <scope>NUCLEOTIDE SEQUENCE [LARGE SCALE GENOMIC DNA]</scope>
    <source>
        <strain evidence="1">1</strain>
    </source>
</reference>
<name>A0A563VRM4_9CYAN</name>
<dbReference type="AlphaFoldDB" id="A0A563VRM4"/>
<protein>
    <submittedName>
        <fullName evidence="1">Uncharacterized protein</fullName>
    </submittedName>
</protein>
<organism evidence="1 2">
    <name type="scientific">Hyella patelloides LEGE 07179</name>
    <dbReference type="NCBI Taxonomy" id="945734"/>
    <lineage>
        <taxon>Bacteria</taxon>
        <taxon>Bacillati</taxon>
        <taxon>Cyanobacteriota</taxon>
        <taxon>Cyanophyceae</taxon>
        <taxon>Pleurocapsales</taxon>
        <taxon>Hyellaceae</taxon>
        <taxon>Hyella</taxon>
    </lineage>
</organism>
<keyword evidence="2" id="KW-1185">Reference proteome</keyword>
<evidence type="ECO:0000313" key="1">
    <source>
        <dbReference type="EMBL" id="VEP13927.1"/>
    </source>
</evidence>